<evidence type="ECO:0000256" key="7">
    <source>
        <dbReference type="SAM" id="MobiDB-lite"/>
    </source>
</evidence>
<keyword evidence="5 6" id="KW-0482">Metalloprotease</keyword>
<feature type="domain" description="Peptidase M48" evidence="8">
    <location>
        <begin position="89"/>
        <end position="264"/>
    </location>
</feature>
<evidence type="ECO:0000313" key="10">
    <source>
        <dbReference type="Proteomes" id="UP000189956"/>
    </source>
</evidence>
<accession>A0A1T4K486</accession>
<dbReference type="Proteomes" id="UP000189956">
    <property type="component" value="Unassembled WGS sequence"/>
</dbReference>
<dbReference type="InterPro" id="IPR001915">
    <property type="entry name" value="Peptidase_M48"/>
</dbReference>
<evidence type="ECO:0000256" key="1">
    <source>
        <dbReference type="ARBA" id="ARBA00022670"/>
    </source>
</evidence>
<evidence type="ECO:0000256" key="2">
    <source>
        <dbReference type="ARBA" id="ARBA00022723"/>
    </source>
</evidence>
<feature type="region of interest" description="Disordered" evidence="7">
    <location>
        <begin position="270"/>
        <end position="311"/>
    </location>
</feature>
<dbReference type="GO" id="GO:0004222">
    <property type="term" value="F:metalloendopeptidase activity"/>
    <property type="evidence" value="ECO:0007669"/>
    <property type="project" value="InterPro"/>
</dbReference>
<evidence type="ECO:0000256" key="3">
    <source>
        <dbReference type="ARBA" id="ARBA00022801"/>
    </source>
</evidence>
<dbReference type="EMBL" id="FUWL01000004">
    <property type="protein sequence ID" value="SJZ37238.1"/>
    <property type="molecule type" value="Genomic_DNA"/>
</dbReference>
<dbReference type="GO" id="GO:0051603">
    <property type="term" value="P:proteolysis involved in protein catabolic process"/>
    <property type="evidence" value="ECO:0007669"/>
    <property type="project" value="TreeGrafter"/>
</dbReference>
<dbReference type="PANTHER" id="PTHR22726">
    <property type="entry name" value="METALLOENDOPEPTIDASE OMA1"/>
    <property type="match status" value="1"/>
</dbReference>
<dbReference type="GO" id="GO:0016020">
    <property type="term" value="C:membrane"/>
    <property type="evidence" value="ECO:0007669"/>
    <property type="project" value="TreeGrafter"/>
</dbReference>
<keyword evidence="2" id="KW-0479">Metal-binding</keyword>
<dbReference type="PANTHER" id="PTHR22726:SF1">
    <property type="entry name" value="METALLOENDOPEPTIDASE OMA1, MITOCHONDRIAL"/>
    <property type="match status" value="1"/>
</dbReference>
<sequence>MQHLSRLYKSTKLWATALLAGSILVGCSSVPLTGRNRLNLVSDNVILESSFKQYNDFIRKAPISNDARQTERVRRIGINIARATESYLRTLGMADEISKFKWEFNLVKSDQVNAFCMPGGKIVVYEGLLRYASTDDELATVMSHEVAHALAKHANERMSQQIMKQYGAQALSLALYDKSFATRQIAGVVYGLGSELLVMLPYSRTHEYEADRIGLYLMAIAGYNPSSAVTFWQKMSAGKGGDKGSDIFSTHPSDAGRIKAIQEELPKVDATLRGKDTKTLPQSSTAKRLQNQEQKASSSKNKQRGTIKTHY</sequence>
<dbReference type="CDD" id="cd07331">
    <property type="entry name" value="M48C_Oma1_like"/>
    <property type="match status" value="1"/>
</dbReference>
<dbReference type="GO" id="GO:0046872">
    <property type="term" value="F:metal ion binding"/>
    <property type="evidence" value="ECO:0007669"/>
    <property type="project" value="UniProtKB-KW"/>
</dbReference>
<evidence type="ECO:0000256" key="5">
    <source>
        <dbReference type="ARBA" id="ARBA00023049"/>
    </source>
</evidence>
<reference evidence="9 10" key="1">
    <citation type="submission" date="2017-02" db="EMBL/GenBank/DDBJ databases">
        <authorList>
            <person name="Peterson S.W."/>
        </authorList>
    </citation>
    <scope>NUCLEOTIDE SEQUENCE [LARGE SCALE GENOMIC DNA]</scope>
    <source>
        <strain evidence="9 10">ATCC 700135</strain>
    </source>
</reference>
<dbReference type="Pfam" id="PF01435">
    <property type="entry name" value="Peptidase_M48"/>
    <property type="match status" value="1"/>
</dbReference>
<dbReference type="Gene3D" id="3.30.2010.10">
    <property type="entry name" value="Metalloproteases ('zincins'), catalytic domain"/>
    <property type="match status" value="1"/>
</dbReference>
<gene>
    <name evidence="9" type="ORF">SAMN02745205_00564</name>
</gene>
<name>A0A1T4K486_PORCN</name>
<dbReference type="InterPro" id="IPR051156">
    <property type="entry name" value="Mito/Outer_Membr_Metalloprot"/>
</dbReference>
<proteinExistence type="inferred from homology"/>
<organism evidence="9 10">
    <name type="scientific">Porphyromonas cangingivalis</name>
    <dbReference type="NCBI Taxonomy" id="36874"/>
    <lineage>
        <taxon>Bacteria</taxon>
        <taxon>Pseudomonadati</taxon>
        <taxon>Bacteroidota</taxon>
        <taxon>Bacteroidia</taxon>
        <taxon>Bacteroidales</taxon>
        <taxon>Porphyromonadaceae</taxon>
        <taxon>Porphyromonas</taxon>
    </lineage>
</organism>
<evidence type="ECO:0000313" key="9">
    <source>
        <dbReference type="EMBL" id="SJZ37238.1"/>
    </source>
</evidence>
<dbReference type="AlphaFoldDB" id="A0A1T4K486"/>
<feature type="compositionally biased region" description="Polar residues" evidence="7">
    <location>
        <begin position="279"/>
        <end position="300"/>
    </location>
</feature>
<keyword evidence="3 6" id="KW-0378">Hydrolase</keyword>
<feature type="compositionally biased region" description="Basic residues" evidence="7">
    <location>
        <begin position="301"/>
        <end position="311"/>
    </location>
</feature>
<dbReference type="PROSITE" id="PS51257">
    <property type="entry name" value="PROKAR_LIPOPROTEIN"/>
    <property type="match status" value="1"/>
</dbReference>
<comment type="similarity">
    <text evidence="6">Belongs to the peptidase M48 family.</text>
</comment>
<evidence type="ECO:0000259" key="8">
    <source>
        <dbReference type="Pfam" id="PF01435"/>
    </source>
</evidence>
<evidence type="ECO:0000256" key="4">
    <source>
        <dbReference type="ARBA" id="ARBA00022833"/>
    </source>
</evidence>
<dbReference type="RefSeq" id="WP_078735583.1">
    <property type="nucleotide sequence ID" value="NZ_FUWL01000004.1"/>
</dbReference>
<comment type="cofactor">
    <cofactor evidence="6">
        <name>Zn(2+)</name>
        <dbReference type="ChEBI" id="CHEBI:29105"/>
    </cofactor>
    <text evidence="6">Binds 1 zinc ion per subunit.</text>
</comment>
<protein>
    <submittedName>
        <fullName evidence="9">Peptidase family M48</fullName>
    </submittedName>
</protein>
<evidence type="ECO:0000256" key="6">
    <source>
        <dbReference type="RuleBase" id="RU003983"/>
    </source>
</evidence>
<keyword evidence="4 6" id="KW-0862">Zinc</keyword>
<keyword evidence="1 6" id="KW-0645">Protease</keyword>